<accession>A0A1C4XUA2</accession>
<dbReference type="Proteomes" id="UP000198243">
    <property type="component" value="Chromosome I"/>
</dbReference>
<evidence type="ECO:0000313" key="3">
    <source>
        <dbReference type="Proteomes" id="UP000198243"/>
    </source>
</evidence>
<dbReference type="InterPro" id="IPR050266">
    <property type="entry name" value="AB_hydrolase_sf"/>
</dbReference>
<dbReference type="Gene3D" id="3.40.50.1820">
    <property type="entry name" value="alpha/beta hydrolase"/>
    <property type="match status" value="1"/>
</dbReference>
<evidence type="ECO:0000259" key="1">
    <source>
        <dbReference type="Pfam" id="PF12146"/>
    </source>
</evidence>
<dbReference type="OrthoDB" id="4027744at2"/>
<evidence type="ECO:0000313" key="2">
    <source>
        <dbReference type="EMBL" id="SCF12068.1"/>
    </source>
</evidence>
<gene>
    <name evidence="2" type="ORF">GA0070607_5780</name>
</gene>
<protein>
    <submittedName>
        <fullName evidence="2">Lysophospholipase, alpha-beta hydrolase superfamily</fullName>
    </submittedName>
</protein>
<dbReference type="GO" id="GO:0016020">
    <property type="term" value="C:membrane"/>
    <property type="evidence" value="ECO:0007669"/>
    <property type="project" value="TreeGrafter"/>
</dbReference>
<dbReference type="RefSeq" id="WP_089020949.1">
    <property type="nucleotide sequence ID" value="NZ_LT607412.1"/>
</dbReference>
<dbReference type="AlphaFoldDB" id="A0A1C4XUA2"/>
<dbReference type="SUPFAM" id="SSF53474">
    <property type="entry name" value="alpha/beta-Hydrolases"/>
    <property type="match status" value="1"/>
</dbReference>
<name>A0A1C4XUA2_9ACTN</name>
<dbReference type="PANTHER" id="PTHR43798:SF33">
    <property type="entry name" value="HYDROLASE, PUTATIVE (AFU_ORTHOLOGUE AFUA_2G14860)-RELATED"/>
    <property type="match status" value="1"/>
</dbReference>
<dbReference type="Pfam" id="PF12146">
    <property type="entry name" value="Hydrolase_4"/>
    <property type="match status" value="1"/>
</dbReference>
<dbReference type="InterPro" id="IPR022742">
    <property type="entry name" value="Hydrolase_4"/>
</dbReference>
<feature type="domain" description="Serine aminopeptidase S33" evidence="1">
    <location>
        <begin position="82"/>
        <end position="225"/>
    </location>
</feature>
<dbReference type="EMBL" id="LT607412">
    <property type="protein sequence ID" value="SCF12068.1"/>
    <property type="molecule type" value="Genomic_DNA"/>
</dbReference>
<proteinExistence type="predicted"/>
<keyword evidence="2" id="KW-0378">Hydrolase</keyword>
<dbReference type="GO" id="GO:0016787">
    <property type="term" value="F:hydrolase activity"/>
    <property type="evidence" value="ECO:0007669"/>
    <property type="project" value="UniProtKB-KW"/>
</dbReference>
<dbReference type="InterPro" id="IPR029058">
    <property type="entry name" value="AB_hydrolase_fold"/>
</dbReference>
<dbReference type="PANTHER" id="PTHR43798">
    <property type="entry name" value="MONOACYLGLYCEROL LIPASE"/>
    <property type="match status" value="1"/>
</dbReference>
<sequence length="269" mass="28981">MSGTPPPVAVHRLAGPESGAPTVLLAHGMSDTWRSWRPLAARLPVGWRLHGAELPWKAGTDHRWRRRGTPGSWLAAAVRAMATPPDVVIGHSLGANAVLEMLATEPDVAPRGAMLIAPFYCPPDLPITWAVHERAQANFVQIIDEGLRHRLGARLADLDADTLAAMRDIMVERIGPVGFTTLFDHFTATAHLPLHAVTVPTMVLTGGRDPGLDGPRVGALRAQLPDAHVVVESEFHHFCHLDRAAEVARHVAGFVEKVCPDPTIRGGTP</sequence>
<organism evidence="2 3">
    <name type="scientific">Micromonospora coriariae</name>
    <dbReference type="NCBI Taxonomy" id="285665"/>
    <lineage>
        <taxon>Bacteria</taxon>
        <taxon>Bacillati</taxon>
        <taxon>Actinomycetota</taxon>
        <taxon>Actinomycetes</taxon>
        <taxon>Micromonosporales</taxon>
        <taxon>Micromonosporaceae</taxon>
        <taxon>Micromonospora</taxon>
    </lineage>
</organism>
<reference evidence="3" key="1">
    <citation type="submission" date="2016-06" db="EMBL/GenBank/DDBJ databases">
        <authorList>
            <person name="Varghese N."/>
            <person name="Submissions Spin"/>
        </authorList>
    </citation>
    <scope>NUCLEOTIDE SEQUENCE [LARGE SCALE GENOMIC DNA]</scope>
    <source>
        <strain evidence="3">DSM 44875</strain>
    </source>
</reference>
<keyword evidence="3" id="KW-1185">Reference proteome</keyword>